<dbReference type="Pfam" id="PF13449">
    <property type="entry name" value="Phytase-like"/>
    <property type="match status" value="1"/>
</dbReference>
<accession>A0ABQ2XV93</accession>
<dbReference type="Proteomes" id="UP000653343">
    <property type="component" value="Unassembled WGS sequence"/>
</dbReference>
<evidence type="ECO:0000259" key="2">
    <source>
        <dbReference type="Pfam" id="PF13449"/>
    </source>
</evidence>
<keyword evidence="4" id="KW-1185">Reference proteome</keyword>
<comment type="caution">
    <text evidence="3">The sequence shown here is derived from an EMBL/GenBank/DDBJ whole genome shotgun (WGS) entry which is preliminary data.</text>
</comment>
<name>A0ABQ2XV93_9BURK</name>
<protein>
    <recommendedName>
        <fullName evidence="2">Phytase-like domain-containing protein</fullName>
    </recommendedName>
</protein>
<dbReference type="InterPro" id="IPR027372">
    <property type="entry name" value="Phytase-like_dom"/>
</dbReference>
<feature type="domain" description="Phytase-like" evidence="2">
    <location>
        <begin position="352"/>
        <end position="619"/>
    </location>
</feature>
<reference evidence="4" key="1">
    <citation type="journal article" date="2019" name="Int. J. Syst. Evol. Microbiol.">
        <title>The Global Catalogue of Microorganisms (GCM) 10K type strain sequencing project: providing services to taxonomists for standard genome sequencing and annotation.</title>
        <authorList>
            <consortium name="The Broad Institute Genomics Platform"/>
            <consortium name="The Broad Institute Genome Sequencing Center for Infectious Disease"/>
            <person name="Wu L."/>
            <person name="Ma J."/>
        </authorList>
    </citation>
    <scope>NUCLEOTIDE SEQUENCE [LARGE SCALE GENOMIC DNA]</scope>
    <source>
        <strain evidence="4">KCTC 23917</strain>
    </source>
</reference>
<dbReference type="RefSeq" id="WP_308427112.1">
    <property type="nucleotide sequence ID" value="NZ_BMYU01000002.1"/>
</dbReference>
<evidence type="ECO:0000256" key="1">
    <source>
        <dbReference type="SAM" id="SignalP"/>
    </source>
</evidence>
<dbReference type="PANTHER" id="PTHR37957">
    <property type="entry name" value="BLR7070 PROTEIN"/>
    <property type="match status" value="1"/>
</dbReference>
<keyword evidence="1" id="KW-0732">Signal</keyword>
<sequence length="694" mass="72757">MMKRIPFPATMLATAVAAMVLSACGGSDSAQSGSNAVPASVSGVFLDAEVEGLDYETASVKDSTKADGGFSCKSGETVSFGAGGIKLGSAACGQVITPLELAKSATPKDETVINRLLALQTLDEDQDPSNGIRITSAVKTALNAQALDFNAKPDDFHAVLNKVLSGLPAGYQGRSVDTERRNMAREHFEDTLAGKAGRPFTDSFTQTNGAGAVTVSVTRYQVKADAKFYVPYEGTDAGIKADFPKGFLPAYGSGLAFKGKTADGNLEFFAITDRGPNGDGPKVPASLISTGATGTVDAKFFPSPSFAPSVGIISVGKDGAVLKSSMPIRFDANTKATGLPLPPGKTGATLEAPLNDAARYDAKGKATFSDFGLDTESIAYDAAKGVLWVSDEYGPFIVKIDAATGIIQKKYQPGSNAGDLPAVLAKRRANRGMEGLTLDSTSGKLQGFIQSPLDDGKASIVLPGADKASNENIRDYAKLVRWVEFDPVSEKTRLYAYPLDPAMYQGSKTGNAKLGDLVALGNNRFIVIEQGAGPDGKVFNRLMLVQIPANATDIAAVSTDLEKSSMTGAAVNGVSFADVIPLRKTLLLDLNQTGWSAEKAEGLALVDEFTLALVNDDDFGLKTGVFNANGQQISGADITKCTYDANGQMQAGAAASGCTVGNTARVTRGAENERLNRLWLFRFNKKLSEFSLPQ</sequence>
<dbReference type="EMBL" id="BMYU01000002">
    <property type="protein sequence ID" value="GGX35198.1"/>
    <property type="molecule type" value="Genomic_DNA"/>
</dbReference>
<proteinExistence type="predicted"/>
<dbReference type="PANTHER" id="PTHR37957:SF1">
    <property type="entry name" value="PHYTASE-LIKE DOMAIN-CONTAINING PROTEIN"/>
    <property type="match status" value="1"/>
</dbReference>
<evidence type="ECO:0000313" key="3">
    <source>
        <dbReference type="EMBL" id="GGX35198.1"/>
    </source>
</evidence>
<dbReference type="PROSITE" id="PS51257">
    <property type="entry name" value="PROKAR_LIPOPROTEIN"/>
    <property type="match status" value="1"/>
</dbReference>
<feature type="chain" id="PRO_5045866121" description="Phytase-like domain-containing protein" evidence="1">
    <location>
        <begin position="24"/>
        <end position="694"/>
    </location>
</feature>
<organism evidence="3 4">
    <name type="scientific">Undibacterium squillarum</name>
    <dbReference type="NCBI Taxonomy" id="1131567"/>
    <lineage>
        <taxon>Bacteria</taxon>
        <taxon>Pseudomonadati</taxon>
        <taxon>Pseudomonadota</taxon>
        <taxon>Betaproteobacteria</taxon>
        <taxon>Burkholderiales</taxon>
        <taxon>Oxalobacteraceae</taxon>
        <taxon>Undibacterium</taxon>
    </lineage>
</organism>
<gene>
    <name evidence="3" type="ORF">GCM10010946_10690</name>
</gene>
<feature type="signal peptide" evidence="1">
    <location>
        <begin position="1"/>
        <end position="23"/>
    </location>
</feature>
<evidence type="ECO:0000313" key="4">
    <source>
        <dbReference type="Proteomes" id="UP000653343"/>
    </source>
</evidence>